<sequence>MSWDDLPWGPWPATTRLPREPLDEETARRLRIPPTVRTVTGAEQIPVFDPAMQHHHRGIRPSEPRFDDEAGGARWYAARRRALDHVLAGVAASRWAENLMLRGSMLLRAWYGRAARDPGDLDFVLRPSTWGVNEKRTDALLTGVARQAERVSREDAGRGKPVLIDADGAVWSDIWTYDRVPGRRIVLPWTAEGVPDGTVQIDFVFNETLPSEPEVTVVPRADGTGSVRLLAATPELSLAWKVLWLHSDAYPEGKDLYDACLLAEHTSLSGELLLKVLELADDSYRNGPVTEPGFRESFAANFRECLEYVEWDEFRKDRPNIAESPQPYADRLVEALRPTFDGLRQSAR</sequence>
<comment type="caution">
    <text evidence="1">The sequence shown here is derived from an EMBL/GenBank/DDBJ whole genome shotgun (WGS) entry which is preliminary data.</text>
</comment>
<dbReference type="GO" id="GO:0016740">
    <property type="term" value="F:transferase activity"/>
    <property type="evidence" value="ECO:0007669"/>
    <property type="project" value="UniProtKB-KW"/>
</dbReference>
<organism evidence="1 2">
    <name type="scientific">Actinomadura harenae</name>
    <dbReference type="NCBI Taxonomy" id="2483351"/>
    <lineage>
        <taxon>Bacteria</taxon>
        <taxon>Bacillati</taxon>
        <taxon>Actinomycetota</taxon>
        <taxon>Actinomycetes</taxon>
        <taxon>Streptosporangiales</taxon>
        <taxon>Thermomonosporaceae</taxon>
        <taxon>Actinomadura</taxon>
    </lineage>
</organism>
<dbReference type="RefSeq" id="WP_122193786.1">
    <property type="nucleotide sequence ID" value="NZ_JBHSKC010000010.1"/>
</dbReference>
<evidence type="ECO:0000313" key="1">
    <source>
        <dbReference type="EMBL" id="RMI45953.1"/>
    </source>
</evidence>
<dbReference type="Proteomes" id="UP000282674">
    <property type="component" value="Unassembled WGS sequence"/>
</dbReference>
<dbReference type="AlphaFoldDB" id="A0A3M2MAR3"/>
<gene>
    <name evidence="1" type="ORF">EBO15_08570</name>
</gene>
<dbReference type="EMBL" id="RFFG01000011">
    <property type="protein sequence ID" value="RMI45953.1"/>
    <property type="molecule type" value="Genomic_DNA"/>
</dbReference>
<evidence type="ECO:0000313" key="2">
    <source>
        <dbReference type="Proteomes" id="UP000282674"/>
    </source>
</evidence>
<keyword evidence="1" id="KW-0808">Transferase</keyword>
<keyword evidence="2" id="KW-1185">Reference proteome</keyword>
<protein>
    <submittedName>
        <fullName evidence="1">Nucleotidyl transferase AbiEii/AbiGii toxin family protein</fullName>
    </submittedName>
</protein>
<dbReference type="Pfam" id="PF08843">
    <property type="entry name" value="AbiEii"/>
    <property type="match status" value="1"/>
</dbReference>
<reference evidence="1 2" key="1">
    <citation type="submission" date="2018-10" db="EMBL/GenBank/DDBJ databases">
        <title>Isolation from soil.</title>
        <authorList>
            <person name="Hu J."/>
        </authorList>
    </citation>
    <scope>NUCLEOTIDE SEQUENCE [LARGE SCALE GENOMIC DNA]</scope>
    <source>
        <strain evidence="1 2">NEAU-Ht49</strain>
    </source>
</reference>
<name>A0A3M2MAR3_9ACTN</name>
<dbReference type="OrthoDB" id="279684at2"/>
<proteinExistence type="predicted"/>
<dbReference type="InterPro" id="IPR014942">
    <property type="entry name" value="AbiEii"/>
</dbReference>
<accession>A0A3M2MAR3</accession>